<dbReference type="eggNOG" id="KOG1679">
    <property type="taxonomic scope" value="Eukaryota"/>
</dbReference>
<dbReference type="InterPro" id="IPR018376">
    <property type="entry name" value="Enoyl-CoA_hyd/isom_CS"/>
</dbReference>
<dbReference type="Proteomes" id="UP000007264">
    <property type="component" value="Unassembled WGS sequence"/>
</dbReference>
<dbReference type="STRING" id="574566.I0YQQ0"/>
<dbReference type="OrthoDB" id="410701at2759"/>
<sequence>MVGLSQKAPAVLEAISALKGKVSQITLQYPERRNALSSAMVSALQGCVSQLHEMVKEGQCRGVLLRSTVEGTFCAGADLKERASHQPADIIRFGDSVRGLIDSMARLPVPVVAAINGAALGGGAELSLGADFRAVSGRASMGFPETGLGIIPGVGGTQRTLRLIGPPRTKLLLFTGRRLTGEEAVDWGLADILSDDPEEAALEILEQSLQKAPLALAAAKAAVDDGFEVPFSKGMAFERAYYAQLFNTEDRIEALQAFAEKRPPKFQGR</sequence>
<dbReference type="Gene3D" id="1.10.12.10">
    <property type="entry name" value="Lyase 2-enoyl-coa Hydratase, Chain A, domain 2"/>
    <property type="match status" value="1"/>
</dbReference>
<organism evidence="4 5">
    <name type="scientific">Coccomyxa subellipsoidea (strain C-169)</name>
    <name type="common">Green microalga</name>
    <dbReference type="NCBI Taxonomy" id="574566"/>
    <lineage>
        <taxon>Eukaryota</taxon>
        <taxon>Viridiplantae</taxon>
        <taxon>Chlorophyta</taxon>
        <taxon>core chlorophytes</taxon>
        <taxon>Trebouxiophyceae</taxon>
        <taxon>Trebouxiophyceae incertae sedis</taxon>
        <taxon>Coccomyxaceae</taxon>
        <taxon>Coccomyxa</taxon>
        <taxon>Coccomyxa subellipsoidea</taxon>
    </lineage>
</organism>
<accession>I0YQQ0</accession>
<comment type="similarity">
    <text evidence="1 3">Belongs to the enoyl-CoA hydratase/isomerase family.</text>
</comment>
<dbReference type="GO" id="GO:0016836">
    <property type="term" value="F:hydro-lyase activity"/>
    <property type="evidence" value="ECO:0007669"/>
    <property type="project" value="UniProtKB-ARBA"/>
</dbReference>
<dbReference type="AlphaFoldDB" id="I0YQQ0"/>
<dbReference type="CDD" id="cd06558">
    <property type="entry name" value="crotonase-like"/>
    <property type="match status" value="1"/>
</dbReference>
<dbReference type="RefSeq" id="XP_005645263.1">
    <property type="nucleotide sequence ID" value="XM_005645206.1"/>
</dbReference>
<evidence type="ECO:0000313" key="5">
    <source>
        <dbReference type="Proteomes" id="UP000007264"/>
    </source>
</evidence>
<evidence type="ECO:0000256" key="1">
    <source>
        <dbReference type="ARBA" id="ARBA00005254"/>
    </source>
</evidence>
<dbReference type="EMBL" id="AGSI01000014">
    <property type="protein sequence ID" value="EIE20719.1"/>
    <property type="molecule type" value="Genomic_DNA"/>
</dbReference>
<reference evidence="4 5" key="1">
    <citation type="journal article" date="2012" name="Genome Biol.">
        <title>The genome of the polar eukaryotic microalga coccomyxa subellipsoidea reveals traits of cold adaptation.</title>
        <authorList>
            <person name="Blanc G."/>
            <person name="Agarkova I."/>
            <person name="Grimwood J."/>
            <person name="Kuo A."/>
            <person name="Brueggeman A."/>
            <person name="Dunigan D."/>
            <person name="Gurnon J."/>
            <person name="Ladunga I."/>
            <person name="Lindquist E."/>
            <person name="Lucas S."/>
            <person name="Pangilinan J."/>
            <person name="Proschold T."/>
            <person name="Salamov A."/>
            <person name="Schmutz J."/>
            <person name="Weeks D."/>
            <person name="Yamada T."/>
            <person name="Claverie J.M."/>
            <person name="Grigoriev I."/>
            <person name="Van Etten J."/>
            <person name="Lomsadze A."/>
            <person name="Borodovsky M."/>
        </authorList>
    </citation>
    <scope>NUCLEOTIDE SEQUENCE [LARGE SCALE GENOMIC DNA]</scope>
    <source>
        <strain evidence="4 5">C-169</strain>
    </source>
</reference>
<dbReference type="FunFam" id="1.10.12.10:FF:000001">
    <property type="entry name" value="Probable enoyl-CoA hydratase, mitochondrial"/>
    <property type="match status" value="1"/>
</dbReference>
<dbReference type="KEGG" id="csl:COCSUDRAFT_67198"/>
<proteinExistence type="inferred from homology"/>
<evidence type="ECO:0000256" key="3">
    <source>
        <dbReference type="RuleBase" id="RU003707"/>
    </source>
</evidence>
<evidence type="ECO:0000256" key="2">
    <source>
        <dbReference type="ARBA" id="ARBA00023239"/>
    </source>
</evidence>
<comment type="caution">
    <text evidence="4">The sequence shown here is derived from an EMBL/GenBank/DDBJ whole genome shotgun (WGS) entry which is preliminary data.</text>
</comment>
<dbReference type="InterPro" id="IPR001753">
    <property type="entry name" value="Enoyl-CoA_hydra/iso"/>
</dbReference>
<name>I0YQQ0_COCSC</name>
<dbReference type="Pfam" id="PF00378">
    <property type="entry name" value="ECH_1"/>
    <property type="match status" value="1"/>
</dbReference>
<keyword evidence="5" id="KW-1185">Reference proteome</keyword>
<dbReference type="SUPFAM" id="SSF52096">
    <property type="entry name" value="ClpP/crotonase"/>
    <property type="match status" value="1"/>
</dbReference>
<evidence type="ECO:0000313" key="4">
    <source>
        <dbReference type="EMBL" id="EIE20719.1"/>
    </source>
</evidence>
<protein>
    <submittedName>
        <fullName evidence="4">ClpP/crotonase</fullName>
    </submittedName>
</protein>
<dbReference type="GeneID" id="17038698"/>
<dbReference type="InterPro" id="IPR029045">
    <property type="entry name" value="ClpP/crotonase-like_dom_sf"/>
</dbReference>
<dbReference type="PROSITE" id="PS00166">
    <property type="entry name" value="ENOYL_COA_HYDRATASE"/>
    <property type="match status" value="1"/>
</dbReference>
<dbReference type="PANTHER" id="PTHR11941:SF171">
    <property type="entry name" value="SD19268P"/>
    <property type="match status" value="1"/>
</dbReference>
<dbReference type="InterPro" id="IPR014748">
    <property type="entry name" value="Enoyl-CoA_hydra_C"/>
</dbReference>
<dbReference type="PANTHER" id="PTHR11941">
    <property type="entry name" value="ENOYL-COA HYDRATASE-RELATED"/>
    <property type="match status" value="1"/>
</dbReference>
<dbReference type="GO" id="GO:0005739">
    <property type="term" value="C:mitochondrion"/>
    <property type="evidence" value="ECO:0007669"/>
    <property type="project" value="TreeGrafter"/>
</dbReference>
<dbReference type="GO" id="GO:0006635">
    <property type="term" value="P:fatty acid beta-oxidation"/>
    <property type="evidence" value="ECO:0007669"/>
    <property type="project" value="TreeGrafter"/>
</dbReference>
<dbReference type="Gene3D" id="3.90.226.10">
    <property type="entry name" value="2-enoyl-CoA Hydratase, Chain A, domain 1"/>
    <property type="match status" value="1"/>
</dbReference>
<gene>
    <name evidence="4" type="ORF">COCSUDRAFT_67198</name>
</gene>
<keyword evidence="2" id="KW-0456">Lyase</keyword>